<dbReference type="InterPro" id="IPR051685">
    <property type="entry name" value="Ycf3/AcsC/BcsC/TPR_MFPF"/>
</dbReference>
<dbReference type="PANTHER" id="PTHR44943:SF8">
    <property type="entry name" value="TPR REPEAT-CONTAINING PROTEIN MJ0263"/>
    <property type="match status" value="1"/>
</dbReference>
<accession>A0A1F5NQE8</accession>
<evidence type="ECO:0000256" key="1">
    <source>
        <dbReference type="ARBA" id="ARBA00022737"/>
    </source>
</evidence>
<comment type="caution">
    <text evidence="4">The sequence shown here is derived from an EMBL/GenBank/DDBJ whole genome shotgun (WGS) entry which is preliminary data.</text>
</comment>
<dbReference type="Gene3D" id="1.25.40.10">
    <property type="entry name" value="Tetratricopeptide repeat domain"/>
    <property type="match status" value="1"/>
</dbReference>
<evidence type="ECO:0000256" key="2">
    <source>
        <dbReference type="ARBA" id="ARBA00022803"/>
    </source>
</evidence>
<feature type="repeat" description="TPR" evidence="3">
    <location>
        <begin position="168"/>
        <end position="201"/>
    </location>
</feature>
<name>A0A1F5NQE8_9BACT</name>
<dbReference type="Pfam" id="PF14559">
    <property type="entry name" value="TPR_19"/>
    <property type="match status" value="1"/>
</dbReference>
<dbReference type="InterPro" id="IPR011990">
    <property type="entry name" value="TPR-like_helical_dom_sf"/>
</dbReference>
<dbReference type="AlphaFoldDB" id="A0A1F5NQE8"/>
<feature type="repeat" description="TPR" evidence="3">
    <location>
        <begin position="202"/>
        <end position="235"/>
    </location>
</feature>
<sequence>MLLATIIFAISLLTLVSMFLAKFGQISSRPNIKVRIATATYHHDLWPYFRQKLSAIIDKLWHFILEAKDLAPATSKTIHSQYEKVKSVFRIRIRSSAAEPQWLPEAADLTIKPTFSQNPEQLYLQAIKKNPDDRSAYEHLGRLYLQNKNYADGVQTYEYLTKLDPTKDIYYSNLGLAHYSLKEYQKAVSAYEKALSINNKIPTRWVNLAFSLEALDEYPKAVKALTEALRLDKLNPHYLTLLADAYVKLENNVRAEEVLEQILVLEPTNKPAREKLMKLKI</sequence>
<proteinExistence type="predicted"/>
<dbReference type="Pfam" id="PF00515">
    <property type="entry name" value="TPR_1"/>
    <property type="match status" value="1"/>
</dbReference>
<keyword evidence="1" id="KW-0677">Repeat</keyword>
<feature type="repeat" description="TPR" evidence="3">
    <location>
        <begin position="134"/>
        <end position="167"/>
    </location>
</feature>
<evidence type="ECO:0000313" key="5">
    <source>
        <dbReference type="Proteomes" id="UP000176233"/>
    </source>
</evidence>
<dbReference type="Pfam" id="PF13432">
    <property type="entry name" value="TPR_16"/>
    <property type="match status" value="1"/>
</dbReference>
<evidence type="ECO:0000313" key="4">
    <source>
        <dbReference type="EMBL" id="OGE79858.1"/>
    </source>
</evidence>
<dbReference type="InterPro" id="IPR019734">
    <property type="entry name" value="TPR_rpt"/>
</dbReference>
<dbReference type="PROSITE" id="PS50005">
    <property type="entry name" value="TPR"/>
    <property type="match status" value="3"/>
</dbReference>
<dbReference type="Proteomes" id="UP000176233">
    <property type="component" value="Unassembled WGS sequence"/>
</dbReference>
<protein>
    <submittedName>
        <fullName evidence="4">Uncharacterized protein</fullName>
    </submittedName>
</protein>
<keyword evidence="2 3" id="KW-0802">TPR repeat</keyword>
<dbReference type="PANTHER" id="PTHR44943">
    <property type="entry name" value="CELLULOSE SYNTHASE OPERON PROTEIN C"/>
    <property type="match status" value="1"/>
</dbReference>
<reference evidence="4 5" key="1">
    <citation type="journal article" date="2016" name="Nat. Commun.">
        <title>Thousands of microbial genomes shed light on interconnected biogeochemical processes in an aquifer system.</title>
        <authorList>
            <person name="Anantharaman K."/>
            <person name="Brown C.T."/>
            <person name="Hug L.A."/>
            <person name="Sharon I."/>
            <person name="Castelle C.J."/>
            <person name="Probst A.J."/>
            <person name="Thomas B.C."/>
            <person name="Singh A."/>
            <person name="Wilkins M.J."/>
            <person name="Karaoz U."/>
            <person name="Brodie E.L."/>
            <person name="Williams K.H."/>
            <person name="Hubbard S.S."/>
            <person name="Banfield J.F."/>
        </authorList>
    </citation>
    <scope>NUCLEOTIDE SEQUENCE [LARGE SCALE GENOMIC DNA]</scope>
</reference>
<gene>
    <name evidence="4" type="ORF">A2660_02335</name>
</gene>
<dbReference type="SUPFAM" id="SSF48452">
    <property type="entry name" value="TPR-like"/>
    <property type="match status" value="1"/>
</dbReference>
<dbReference type="SMART" id="SM00028">
    <property type="entry name" value="TPR"/>
    <property type="match status" value="4"/>
</dbReference>
<evidence type="ECO:0000256" key="3">
    <source>
        <dbReference type="PROSITE-ProRule" id="PRU00339"/>
    </source>
</evidence>
<organism evidence="4 5">
    <name type="scientific">Candidatus Doudnabacteria bacterium RIFCSPHIGHO2_01_FULL_45_18</name>
    <dbReference type="NCBI Taxonomy" id="1817823"/>
    <lineage>
        <taxon>Bacteria</taxon>
        <taxon>Candidatus Doudnaibacteriota</taxon>
    </lineage>
</organism>
<dbReference type="EMBL" id="MFEJ01000025">
    <property type="protein sequence ID" value="OGE79858.1"/>
    <property type="molecule type" value="Genomic_DNA"/>
</dbReference>